<keyword evidence="1" id="KW-1133">Transmembrane helix</keyword>
<keyword evidence="1" id="KW-0812">Transmembrane</keyword>
<feature type="transmembrane region" description="Helical" evidence="1">
    <location>
        <begin position="7"/>
        <end position="33"/>
    </location>
</feature>
<protein>
    <recommendedName>
        <fullName evidence="4">Transmembrane protein</fullName>
    </recommendedName>
</protein>
<evidence type="ECO:0000256" key="1">
    <source>
        <dbReference type="SAM" id="Phobius"/>
    </source>
</evidence>
<evidence type="ECO:0000313" key="3">
    <source>
        <dbReference type="Proteomes" id="UP000292627"/>
    </source>
</evidence>
<proteinExistence type="predicted"/>
<dbReference type="RefSeq" id="WP_130550393.1">
    <property type="nucleotide sequence ID" value="NZ_SHMC01000002.1"/>
</dbReference>
<gene>
    <name evidence="2" type="ORF">EA660_04595</name>
</gene>
<evidence type="ECO:0008006" key="4">
    <source>
        <dbReference type="Google" id="ProtNLM"/>
    </source>
</evidence>
<accession>A0A4Q8LCB6</accession>
<dbReference type="EMBL" id="SHMC01000002">
    <property type="protein sequence ID" value="TAA26518.1"/>
    <property type="molecule type" value="Genomic_DNA"/>
</dbReference>
<reference evidence="2 3" key="1">
    <citation type="submission" date="2019-02" db="EMBL/GenBank/DDBJ databases">
        <title>WGS of Pseudoxanthomonas species novum from clinical isolates.</title>
        <authorList>
            <person name="Bernier A.-M."/>
            <person name="Bernard K."/>
            <person name="Vachon A."/>
        </authorList>
    </citation>
    <scope>NUCLEOTIDE SEQUENCE [LARGE SCALE GENOMIC DNA]</scope>
    <source>
        <strain evidence="2 3">NML171200</strain>
    </source>
</reference>
<keyword evidence="1" id="KW-0472">Membrane</keyword>
<dbReference type="OrthoDB" id="5953088at2"/>
<dbReference type="Proteomes" id="UP000292627">
    <property type="component" value="Unassembled WGS sequence"/>
</dbReference>
<organism evidence="2 3">
    <name type="scientific">Pseudoxanthomonas winnipegensis</name>
    <dbReference type="NCBI Taxonomy" id="2480810"/>
    <lineage>
        <taxon>Bacteria</taxon>
        <taxon>Pseudomonadati</taxon>
        <taxon>Pseudomonadota</taxon>
        <taxon>Gammaproteobacteria</taxon>
        <taxon>Lysobacterales</taxon>
        <taxon>Lysobacteraceae</taxon>
        <taxon>Pseudoxanthomonas</taxon>
    </lineage>
</organism>
<dbReference type="AlphaFoldDB" id="A0A4Q8LCB6"/>
<evidence type="ECO:0000313" key="2">
    <source>
        <dbReference type="EMBL" id="TAA26518.1"/>
    </source>
</evidence>
<comment type="caution">
    <text evidence="2">The sequence shown here is derived from an EMBL/GenBank/DDBJ whole genome shotgun (WGS) entry which is preliminary data.</text>
</comment>
<name>A0A4Q8LCB6_9GAMM</name>
<feature type="transmembrane region" description="Helical" evidence="1">
    <location>
        <begin position="45"/>
        <end position="70"/>
    </location>
</feature>
<sequence length="123" mass="12785">MNLPLHFGLLGALEAGAIAFLIGLLVYAAWHAIAARTGLHPSHAIGWSCVIAVAIGAGIDAWHLFSLGVVKLESPVYARMALQRIHDPDALGTRVALEAIGAVVGVVLSRLGFSARSSARDPA</sequence>